<feature type="non-terminal residue" evidence="3">
    <location>
        <position position="1"/>
    </location>
</feature>
<dbReference type="OrthoDB" id="449392at2759"/>
<name>C5K8H7_PERM5</name>
<evidence type="ECO:0000259" key="2">
    <source>
        <dbReference type="PROSITE" id="PS50110"/>
    </source>
</evidence>
<keyword evidence="4" id="KW-1185">Reference proteome</keyword>
<dbReference type="InParanoid" id="C5K8H7"/>
<dbReference type="Gene3D" id="3.40.50.2300">
    <property type="match status" value="1"/>
</dbReference>
<dbReference type="RefSeq" id="XP_002787388.1">
    <property type="nucleotide sequence ID" value="XM_002787342.1"/>
</dbReference>
<protein>
    <recommendedName>
        <fullName evidence="2">Response regulatory domain-containing protein</fullName>
    </recommendedName>
</protein>
<dbReference type="InterPro" id="IPR001789">
    <property type="entry name" value="Sig_transdc_resp-reg_receiver"/>
</dbReference>
<dbReference type="InterPro" id="IPR011006">
    <property type="entry name" value="CheY-like_superfamily"/>
</dbReference>
<accession>C5K8H7</accession>
<dbReference type="PROSITE" id="PS50110">
    <property type="entry name" value="RESPONSE_REGULATORY"/>
    <property type="match status" value="1"/>
</dbReference>
<evidence type="ECO:0000313" key="4">
    <source>
        <dbReference type="Proteomes" id="UP000007800"/>
    </source>
</evidence>
<dbReference type="EMBL" id="GG671131">
    <property type="protein sequence ID" value="EER19184.1"/>
    <property type="molecule type" value="Genomic_DNA"/>
</dbReference>
<dbReference type="SUPFAM" id="SSF52172">
    <property type="entry name" value="CheY-like"/>
    <property type="match status" value="1"/>
</dbReference>
<comment type="caution">
    <text evidence="1">Lacks conserved residue(s) required for the propagation of feature annotation.</text>
</comment>
<dbReference type="Pfam" id="PF00072">
    <property type="entry name" value="Response_reg"/>
    <property type="match status" value="1"/>
</dbReference>
<dbReference type="GeneID" id="9039423"/>
<organism evidence="4">
    <name type="scientific">Perkinsus marinus (strain ATCC 50983 / TXsc)</name>
    <dbReference type="NCBI Taxonomy" id="423536"/>
    <lineage>
        <taxon>Eukaryota</taxon>
        <taxon>Sar</taxon>
        <taxon>Alveolata</taxon>
        <taxon>Perkinsozoa</taxon>
        <taxon>Perkinsea</taxon>
        <taxon>Perkinsida</taxon>
        <taxon>Perkinsidae</taxon>
        <taxon>Perkinsus</taxon>
    </lineage>
</organism>
<dbReference type="AlphaFoldDB" id="C5K8H7"/>
<sequence>EEYPLDLPIIMISAKNSSDDVIKGLKYNCNDYVTKPFEKTELLARINTQVRLREMLKLEVRSA</sequence>
<evidence type="ECO:0000313" key="3">
    <source>
        <dbReference type="EMBL" id="EER19184.1"/>
    </source>
</evidence>
<dbReference type="Proteomes" id="UP000007800">
    <property type="component" value="Unassembled WGS sequence"/>
</dbReference>
<proteinExistence type="predicted"/>
<feature type="domain" description="Response regulatory" evidence="2">
    <location>
        <begin position="1"/>
        <end position="50"/>
    </location>
</feature>
<gene>
    <name evidence="3" type="ORF">Pmar_PMAR028649</name>
</gene>
<feature type="non-terminal residue" evidence="3">
    <location>
        <position position="63"/>
    </location>
</feature>
<evidence type="ECO:0000256" key="1">
    <source>
        <dbReference type="PROSITE-ProRule" id="PRU00169"/>
    </source>
</evidence>
<reference evidence="3 4" key="1">
    <citation type="submission" date="2008-07" db="EMBL/GenBank/DDBJ databases">
        <authorList>
            <person name="El-Sayed N."/>
            <person name="Caler E."/>
            <person name="Inman J."/>
            <person name="Amedeo P."/>
            <person name="Hass B."/>
            <person name="Wortman J."/>
        </authorList>
    </citation>
    <scope>NUCLEOTIDE SEQUENCE [LARGE SCALE GENOMIC DNA]</scope>
    <source>
        <strain evidence="4">ATCC 50983 / TXsc</strain>
    </source>
</reference>
<dbReference type="GO" id="GO:0000160">
    <property type="term" value="P:phosphorelay signal transduction system"/>
    <property type="evidence" value="ECO:0007669"/>
    <property type="project" value="InterPro"/>
</dbReference>